<evidence type="ECO:0000313" key="1">
    <source>
        <dbReference type="EMBL" id="GAA0036878.1"/>
    </source>
</evidence>
<organism evidence="1 2">
    <name type="scientific">Brevibacterium metallidurans</name>
    <dbReference type="NCBI Taxonomy" id="1482676"/>
    <lineage>
        <taxon>Bacteria</taxon>
        <taxon>Bacillati</taxon>
        <taxon>Actinomycetota</taxon>
        <taxon>Actinomycetes</taxon>
        <taxon>Micrococcales</taxon>
        <taxon>Brevibacteriaceae</taxon>
        <taxon>Brevibacterium</taxon>
    </lineage>
</organism>
<evidence type="ECO:0000313" key="2">
    <source>
        <dbReference type="Proteomes" id="UP001498238"/>
    </source>
</evidence>
<dbReference type="Proteomes" id="UP001498238">
    <property type="component" value="Unassembled WGS sequence"/>
</dbReference>
<name>A0ABP3CB16_9MICO</name>
<accession>A0ABP3CB16</accession>
<gene>
    <name evidence="1" type="ORF">NCCP602_28390</name>
</gene>
<keyword evidence="2" id="KW-1185">Reference proteome</keyword>
<dbReference type="InterPro" id="IPR011101">
    <property type="entry name" value="DUF5131"/>
</dbReference>
<proteinExistence type="predicted"/>
<protein>
    <submittedName>
        <fullName evidence="1">DUF5131 family protein</fullName>
    </submittedName>
</protein>
<reference evidence="1 2" key="1">
    <citation type="submission" date="2024-01" db="EMBL/GenBank/DDBJ databases">
        <title>Characterization of antibiotic resistant novel bacterial strains and their environmental applications.</title>
        <authorList>
            <person name="Manzoor S."/>
            <person name="Abbas S."/>
            <person name="Arshad M."/>
            <person name="Ahmed I."/>
        </authorList>
    </citation>
    <scope>NUCLEOTIDE SEQUENCE [LARGE SCALE GENOMIC DNA]</scope>
    <source>
        <strain evidence="1 2">NCCP-602</strain>
    </source>
</reference>
<dbReference type="RefSeq" id="WP_259864108.1">
    <property type="nucleotide sequence ID" value="NZ_BAAAAF010000013.1"/>
</dbReference>
<comment type="caution">
    <text evidence="1">The sequence shown here is derived from an EMBL/GenBank/DDBJ whole genome shotgun (WGS) entry which is preliminary data.</text>
</comment>
<dbReference type="EMBL" id="BAAAAF010000013">
    <property type="protein sequence ID" value="GAA0036878.1"/>
    <property type="molecule type" value="Genomic_DNA"/>
</dbReference>
<sequence length="250" mass="28337">MSTQSRIEWTEVTWNPVTGCDKVALGCDNCYALALAKRLKAMGADKYQKDGNSVTSGPGFAVTTHPKALSQPLKWRSPKMVFVNSMSDLFHAKVPLEFVQEIFNVMEKTPQHTYQVLTKRAHRMRKVSHKLRWPTNLWMGVTVEDSSALDRIEQLRAIPAKTKFLSCEPLLGSLEHLDLSGIDWVIAGGESGPNHRPIEATWVVEIRDACLRQQVPFFFKQWGGRTPKQRGRTLDGRTWDQYPTQEVTVA</sequence>
<dbReference type="Pfam" id="PF07505">
    <property type="entry name" value="DUF5131"/>
    <property type="match status" value="1"/>
</dbReference>